<evidence type="ECO:0000256" key="7">
    <source>
        <dbReference type="ARBA" id="ARBA00023118"/>
    </source>
</evidence>
<dbReference type="InterPro" id="IPR052216">
    <property type="entry name" value="CRISPR_Csm3_endoribonuclease"/>
</dbReference>
<keyword evidence="7" id="KW-0051">Antiviral defense</keyword>
<keyword evidence="20" id="KW-1185">Reference proteome</keyword>
<protein>
    <recommendedName>
        <fullName evidence="2">CRISPR system Cms endoribonuclease Csm3</fullName>
    </recommendedName>
    <alternativeName>
        <fullName evidence="8">CRISPR type III A-associated RAMP protein Csm3</fullName>
    </alternativeName>
</protein>
<dbReference type="EMBL" id="JJPA01000094">
    <property type="protein sequence ID" value="KKG34298.1"/>
    <property type="molecule type" value="Genomic_DNA"/>
</dbReference>
<dbReference type="AlphaFoldDB" id="A0A0F8GI06"/>
<dbReference type="Pfam" id="PF03787">
    <property type="entry name" value="RAMPs"/>
    <property type="match status" value="1"/>
</dbReference>
<proteinExistence type="inferred from homology"/>
<evidence type="ECO:0000259" key="9">
    <source>
        <dbReference type="Pfam" id="PF03787"/>
    </source>
</evidence>
<dbReference type="Proteomes" id="UP000034424">
    <property type="component" value="Unassembled WGS sequence"/>
</dbReference>
<comment type="similarity">
    <text evidence="1">Belongs to the CRISPR-associated Csm3 family.</text>
</comment>
<evidence type="ECO:0000256" key="3">
    <source>
        <dbReference type="ARBA" id="ARBA00022722"/>
    </source>
</evidence>
<reference evidence="16 17" key="1">
    <citation type="journal article" date="2015" name="ISME J.">
        <title>Genomic and phenotypic differentiation among Methanosarcina mazei populations from Columbia River sediment.</title>
        <authorList>
            <person name="Youngblut N.D."/>
            <person name="Wirth J.S."/>
            <person name="Henriksen J.R."/>
            <person name="Smith M."/>
            <person name="Simon H."/>
            <person name="Metcalf W.W."/>
            <person name="Whitaker R.J."/>
        </authorList>
    </citation>
    <scope>NUCLEOTIDE SEQUENCE [LARGE SCALE GENOMIC DNA]</scope>
    <source>
        <strain evidence="15 16">1.H.M.2.1</strain>
        <strain evidence="10 20">2.F.A.2.4</strain>
        <strain evidence="12 18">3.F.A.1A.1</strain>
        <strain evidence="11 17">3.F.A.1B.1</strain>
        <strain evidence="13 19">3.F.T.2.1</strain>
        <strain evidence="14">3.H.A.1A.1</strain>
    </source>
</reference>
<dbReference type="InterPro" id="IPR013412">
    <property type="entry name" value="CRISPR-assoc_RAMP_Csm3"/>
</dbReference>
<dbReference type="Proteomes" id="UP000034399">
    <property type="component" value="Unassembled WGS sequence"/>
</dbReference>
<dbReference type="PANTHER" id="PTHR35579">
    <property type="entry name" value="CRISPR SYSTEM CMS ENDORIBONUCLEASE CSM3"/>
    <property type="match status" value="1"/>
</dbReference>
<feature type="domain" description="CRISPR type III-associated protein" evidence="9">
    <location>
        <begin position="12"/>
        <end position="199"/>
    </location>
</feature>
<dbReference type="InterPro" id="IPR005537">
    <property type="entry name" value="RAMP_III_fam"/>
</dbReference>
<comment type="caution">
    <text evidence="13">The sequence shown here is derived from an EMBL/GenBank/DDBJ whole genome shotgun (WGS) entry which is preliminary data.</text>
</comment>
<dbReference type="EMBL" id="JJPM01000169">
    <property type="protein sequence ID" value="KKG74415.1"/>
    <property type="molecule type" value="Genomic_DNA"/>
</dbReference>
<evidence type="ECO:0000313" key="19">
    <source>
        <dbReference type="Proteomes" id="UP000034424"/>
    </source>
</evidence>
<evidence type="ECO:0000313" key="20">
    <source>
        <dbReference type="Proteomes" id="UP000034578"/>
    </source>
</evidence>
<accession>A0A0F8GI06</accession>
<dbReference type="EMBL" id="JJPC01000112">
    <property type="protein sequence ID" value="KKG32834.1"/>
    <property type="molecule type" value="Genomic_DNA"/>
</dbReference>
<evidence type="ECO:0000256" key="6">
    <source>
        <dbReference type="ARBA" id="ARBA00022884"/>
    </source>
</evidence>
<name>A0A0F8GI06_METMZ</name>
<evidence type="ECO:0000256" key="1">
    <source>
        <dbReference type="ARBA" id="ARBA00006342"/>
    </source>
</evidence>
<keyword evidence="3" id="KW-0540">Nuclease</keyword>
<dbReference type="PANTHER" id="PTHR35579:SF3">
    <property type="entry name" value="CRISPR SYSTEM CMS ENDORIBONUCLEASE CSM3"/>
    <property type="match status" value="1"/>
</dbReference>
<dbReference type="PATRIC" id="fig|2209.56.peg.4221"/>
<evidence type="ECO:0000313" key="11">
    <source>
        <dbReference type="EMBL" id="KKG32834.1"/>
    </source>
</evidence>
<dbReference type="EMBL" id="JJPL01000073">
    <property type="protein sequence ID" value="KKG64892.1"/>
    <property type="molecule type" value="Genomic_DNA"/>
</dbReference>
<evidence type="ECO:0000313" key="14">
    <source>
        <dbReference type="EMBL" id="KKG74415.1"/>
    </source>
</evidence>
<dbReference type="GO" id="GO:0004519">
    <property type="term" value="F:endonuclease activity"/>
    <property type="evidence" value="ECO:0007669"/>
    <property type="project" value="UniProtKB-KW"/>
</dbReference>
<evidence type="ECO:0000256" key="8">
    <source>
        <dbReference type="ARBA" id="ARBA00033183"/>
    </source>
</evidence>
<evidence type="ECO:0000256" key="2">
    <source>
        <dbReference type="ARBA" id="ARBA00022150"/>
    </source>
</evidence>
<dbReference type="NCBIfam" id="TIGR02582">
    <property type="entry name" value="cas7_TM1809"/>
    <property type="match status" value="1"/>
</dbReference>
<evidence type="ECO:0000313" key="16">
    <source>
        <dbReference type="Proteomes" id="UP000034152"/>
    </source>
</evidence>
<evidence type="ECO:0000313" key="15">
    <source>
        <dbReference type="EMBL" id="KKH83187.1"/>
    </source>
</evidence>
<dbReference type="GO" id="GO:0003723">
    <property type="term" value="F:RNA binding"/>
    <property type="evidence" value="ECO:0007669"/>
    <property type="project" value="UniProtKB-KW"/>
</dbReference>
<organism evidence="13 19">
    <name type="scientific">Methanosarcina mazei</name>
    <name type="common">Methanosarcina frisia</name>
    <dbReference type="NCBI Taxonomy" id="2209"/>
    <lineage>
        <taxon>Archaea</taxon>
        <taxon>Methanobacteriati</taxon>
        <taxon>Methanobacteriota</taxon>
        <taxon>Stenosarchaea group</taxon>
        <taxon>Methanomicrobia</taxon>
        <taxon>Methanosarcinales</taxon>
        <taxon>Methanosarcinaceae</taxon>
        <taxon>Methanosarcina</taxon>
    </lineage>
</organism>
<evidence type="ECO:0000313" key="10">
    <source>
        <dbReference type="EMBL" id="KKF98652.1"/>
    </source>
</evidence>
<dbReference type="GO" id="GO:0051607">
    <property type="term" value="P:defense response to virus"/>
    <property type="evidence" value="ECO:0007669"/>
    <property type="project" value="UniProtKB-KW"/>
</dbReference>
<sequence>MQFQANFLLKGTISCETGLHIGGTSEGIEIGGLENIVIRDPKTDLPFIPGSSLKGKMRSLLELSYKDSSENIIKNKGEPCKCGKCIPCKIFGSSAPDNKSKDDNGRQQGPTRLVVRDSFTTAVKLETELKSENTINRITSEANPRNMERVPRGTEFKFEMIFSVFEDEDYINFLKLLDSMKLLEDSYLGGSGTRGYGQIQFKDISILKRPAEYYTSGAKEIEISNFGSLPDMPKDDEFLARIK</sequence>
<evidence type="ECO:0000256" key="4">
    <source>
        <dbReference type="ARBA" id="ARBA00022759"/>
    </source>
</evidence>
<gene>
    <name evidence="11" type="ORF">DU30_07125</name>
    <name evidence="14" type="ORF">DU43_13705</name>
    <name evidence="10" type="ORF">DU47_05455</name>
    <name evidence="12" type="ORF">DU52_13210</name>
    <name evidence="13" type="ORF">DU67_07660</name>
    <name evidence="15" type="ORF">DU80_19510</name>
</gene>
<dbReference type="Proteomes" id="UP000034298">
    <property type="component" value="Unassembled WGS sequence"/>
</dbReference>
<keyword evidence="4" id="KW-0255">Endonuclease</keyword>
<dbReference type="EMBL" id="JJQU01000176">
    <property type="protein sequence ID" value="KKH83187.1"/>
    <property type="molecule type" value="Genomic_DNA"/>
</dbReference>
<evidence type="ECO:0000313" key="13">
    <source>
        <dbReference type="EMBL" id="KKG64892.1"/>
    </source>
</evidence>
<evidence type="ECO:0000256" key="5">
    <source>
        <dbReference type="ARBA" id="ARBA00022801"/>
    </source>
</evidence>
<evidence type="ECO:0000313" key="12">
    <source>
        <dbReference type="EMBL" id="KKG34298.1"/>
    </source>
</evidence>
<keyword evidence="5" id="KW-0378">Hydrolase</keyword>
<evidence type="ECO:0000313" key="18">
    <source>
        <dbReference type="Proteomes" id="UP000034399"/>
    </source>
</evidence>
<dbReference type="EMBL" id="JJOS01000126">
    <property type="protein sequence ID" value="KKF98652.1"/>
    <property type="molecule type" value="Genomic_DNA"/>
</dbReference>
<dbReference type="Proteomes" id="UP000034152">
    <property type="component" value="Unassembled WGS sequence"/>
</dbReference>
<keyword evidence="6" id="KW-0694">RNA-binding</keyword>
<dbReference type="Proteomes" id="UP000034578">
    <property type="component" value="Unassembled WGS sequence"/>
</dbReference>
<dbReference type="GO" id="GO:0016787">
    <property type="term" value="F:hydrolase activity"/>
    <property type="evidence" value="ECO:0007669"/>
    <property type="project" value="UniProtKB-KW"/>
</dbReference>
<evidence type="ECO:0000313" key="17">
    <source>
        <dbReference type="Proteomes" id="UP000034298"/>
    </source>
</evidence>